<accession>A0ABW6Z7F7</accession>
<organism evidence="5 6">
    <name type="scientific">Streptomyces eurythermus</name>
    <dbReference type="NCBI Taxonomy" id="42237"/>
    <lineage>
        <taxon>Bacteria</taxon>
        <taxon>Bacillati</taxon>
        <taxon>Actinomycetota</taxon>
        <taxon>Actinomycetes</taxon>
        <taxon>Kitasatosporales</taxon>
        <taxon>Streptomycetaceae</taxon>
        <taxon>Streptomyces</taxon>
    </lineage>
</organism>
<keyword evidence="4" id="KW-0732">Signal</keyword>
<keyword evidence="3" id="KW-0472">Membrane</keyword>
<evidence type="ECO:0000256" key="3">
    <source>
        <dbReference type="SAM" id="Phobius"/>
    </source>
</evidence>
<evidence type="ECO:0000313" key="5">
    <source>
        <dbReference type="EMBL" id="MFF9887097.1"/>
    </source>
</evidence>
<name>A0ABW6Z7F7_9ACTN</name>
<feature type="transmembrane region" description="Helical" evidence="3">
    <location>
        <begin position="731"/>
        <end position="748"/>
    </location>
</feature>
<evidence type="ECO:0000256" key="2">
    <source>
        <dbReference type="SAM" id="MobiDB-lite"/>
    </source>
</evidence>
<evidence type="ECO:0000256" key="1">
    <source>
        <dbReference type="SAM" id="Coils"/>
    </source>
</evidence>
<feature type="compositionally biased region" description="Polar residues" evidence="2">
    <location>
        <begin position="539"/>
        <end position="549"/>
    </location>
</feature>
<feature type="region of interest" description="Disordered" evidence="2">
    <location>
        <begin position="537"/>
        <end position="557"/>
    </location>
</feature>
<feature type="region of interest" description="Disordered" evidence="2">
    <location>
        <begin position="31"/>
        <end position="52"/>
    </location>
</feature>
<feature type="signal peptide" evidence="4">
    <location>
        <begin position="1"/>
        <end position="27"/>
    </location>
</feature>
<dbReference type="Proteomes" id="UP001603418">
    <property type="component" value="Unassembled WGS sequence"/>
</dbReference>
<evidence type="ECO:0000313" key="6">
    <source>
        <dbReference type="Proteomes" id="UP001603418"/>
    </source>
</evidence>
<feature type="region of interest" description="Disordered" evidence="2">
    <location>
        <begin position="335"/>
        <end position="354"/>
    </location>
</feature>
<proteinExistence type="predicted"/>
<protein>
    <submittedName>
        <fullName evidence="5">Uncharacterized protein</fullName>
    </submittedName>
</protein>
<dbReference type="EMBL" id="JBICBM010000026">
    <property type="protein sequence ID" value="MFF9887097.1"/>
    <property type="molecule type" value="Genomic_DNA"/>
</dbReference>
<feature type="compositionally biased region" description="Low complexity" evidence="2">
    <location>
        <begin position="339"/>
        <end position="354"/>
    </location>
</feature>
<sequence>MICQRATRLLWLRALTALLLAFLTAGTAVPTAAADDKRPPGSAEGMDLSRQYDNPLLSPPLRPVLELRVAVGHILPKADKELAWDPRRNGAVEYFNPLRLTDRQIEQLLGETTSLSFTGSQAWRTSTVEVDRMDGFLERAVVEELRKHHVERLIAVSALNNPRRLHAEQMIQRVRKRLHIPDDARIYGASERQQCAARCALLYPPDMPTGFGRAYGLTVWETARMEQLVARARKDAAVSGPKAQDRAERHVRSQLEELERTRNASTREKLQLDLEEARKVSKSWERQVLSHSLFASAEPACPRPSALGQHLSVPGGDAKSPALVLAAADVECDEDKATSGDADSTASADASGTDDAIGATGLGATLTNPGLGNGGIDFSTMKLSYLADPGDGSGLQYSFNADLNPLRGDVRQSTGVAAATQSSDAFFVWLALNPQHFWVNLSPDEPDRIVDGQLGRTDAGRVLLEADLQMKKTVAKLTHPHTTLGKRYWDGIRGDCVSSRNWIVPAPASVYQDGDKLYILDAPLDVKMETEYVVASGDSADTPTCPKQDQATEDHNEHLDRTLILPRLRKAINTAPEYAALRRVHLARVAAEWYRELSTTKDTTYGELVDSGDITDWRITGDWKPRDTFDKYVESYTKGEYKVTDRTTRGGTTYVRRYVYGGVDFTSVPVRKVSDSAFAADFGTIPASVDRSLRTPSVTGPDNTVWLGAPTPRQAATGIEPAEKPVSAGSWAIRLLPILIAPLALLLLRRRRRLTTLSSSPLRRAAMGWPPRRK</sequence>
<comment type="caution">
    <text evidence="5">The sequence shown here is derived from an EMBL/GenBank/DDBJ whole genome shotgun (WGS) entry which is preliminary data.</text>
</comment>
<gene>
    <name evidence="5" type="ORF">ACF1HC_36775</name>
</gene>
<evidence type="ECO:0000256" key="4">
    <source>
        <dbReference type="SAM" id="SignalP"/>
    </source>
</evidence>
<dbReference type="RefSeq" id="WP_030787156.1">
    <property type="nucleotide sequence ID" value="NZ_JBFACJ010000055.1"/>
</dbReference>
<keyword evidence="1" id="KW-0175">Coiled coil</keyword>
<feature type="chain" id="PRO_5045380528" evidence="4">
    <location>
        <begin position="28"/>
        <end position="774"/>
    </location>
</feature>
<feature type="coiled-coil region" evidence="1">
    <location>
        <begin position="244"/>
        <end position="287"/>
    </location>
</feature>
<keyword evidence="3" id="KW-1133">Transmembrane helix</keyword>
<keyword evidence="3" id="KW-0812">Transmembrane</keyword>
<keyword evidence="6" id="KW-1185">Reference proteome</keyword>
<reference evidence="5 6" key="1">
    <citation type="submission" date="2024-10" db="EMBL/GenBank/DDBJ databases">
        <title>The Natural Products Discovery Center: Release of the First 8490 Sequenced Strains for Exploring Actinobacteria Biosynthetic Diversity.</title>
        <authorList>
            <person name="Kalkreuter E."/>
            <person name="Kautsar S.A."/>
            <person name="Yang D."/>
            <person name="Bader C.D."/>
            <person name="Teijaro C.N."/>
            <person name="Fluegel L."/>
            <person name="Davis C.M."/>
            <person name="Simpson J.R."/>
            <person name="Lauterbach L."/>
            <person name="Steele A.D."/>
            <person name="Gui C."/>
            <person name="Meng S."/>
            <person name="Li G."/>
            <person name="Viehrig K."/>
            <person name="Ye F."/>
            <person name="Su P."/>
            <person name="Kiefer A.F."/>
            <person name="Nichols A."/>
            <person name="Cepeda A.J."/>
            <person name="Yan W."/>
            <person name="Fan B."/>
            <person name="Jiang Y."/>
            <person name="Adhikari A."/>
            <person name="Zheng C.-J."/>
            <person name="Schuster L."/>
            <person name="Cowan T.M."/>
            <person name="Smanski M.J."/>
            <person name="Chevrette M.G."/>
            <person name="De Carvalho L.P.S."/>
            <person name="Shen B."/>
        </authorList>
    </citation>
    <scope>NUCLEOTIDE SEQUENCE [LARGE SCALE GENOMIC DNA]</scope>
    <source>
        <strain evidence="5 6">NPDC013366</strain>
    </source>
</reference>